<evidence type="ECO:0000313" key="2">
    <source>
        <dbReference type="EMBL" id="RZD14449.1"/>
    </source>
</evidence>
<gene>
    <name evidence="2" type="ORF">EVJ47_04580</name>
</gene>
<accession>A0A519BAZ4</accession>
<dbReference type="AlphaFoldDB" id="A0A519BAZ4"/>
<keyword evidence="1" id="KW-0812">Transmembrane</keyword>
<keyword evidence="1" id="KW-0472">Membrane</keyword>
<dbReference type="NCBIfam" id="TIGR02532">
    <property type="entry name" value="IV_pilin_GFxxxE"/>
    <property type="match status" value="1"/>
</dbReference>
<dbReference type="Gene3D" id="3.30.700.10">
    <property type="entry name" value="Glycoprotein, Type 4 Pilin"/>
    <property type="match status" value="1"/>
</dbReference>
<sequence>MGSKSHDLARRKGLRVIYDSGAFTLIELVMVILLIGILAAVVLPKFVNLTGSANKAASQGVVGSLGEGLTTQLSKNLVNNDLSTYLTVAQGTGVITFKLTAPTTTTSGTNPYENPFLLLPNYSASTTAGAGTGTVYNSGGSGKPPATAPGNSWWLNFAQGKISSKGNGGTPVTVTPTCDNGATPVDITVPINEYITPLGNIDYVYSNGYTEDSYFYYAVTDANGNTDGFYLYPCPTGTD</sequence>
<proteinExistence type="predicted"/>
<reference evidence="2 3" key="1">
    <citation type="submission" date="2019-01" db="EMBL/GenBank/DDBJ databases">
        <title>Insights into ecological role of a new deltaproteobacterial order Candidatus Sinidesulfobacterales (Sva0485) by metagenomics and metatranscriptomics.</title>
        <authorList>
            <person name="Tan S."/>
            <person name="Liu J."/>
            <person name="Fang Y."/>
            <person name="Hedlund B.P."/>
            <person name="Lian Z.H."/>
            <person name="Huang L.Y."/>
            <person name="Li J.T."/>
            <person name="Huang L.N."/>
            <person name="Li W.J."/>
            <person name="Jiang H.C."/>
            <person name="Dong H.L."/>
            <person name="Shu W.S."/>
        </authorList>
    </citation>
    <scope>NUCLEOTIDE SEQUENCE [LARGE SCALE GENOMIC DNA]</scope>
    <source>
        <strain evidence="2">AP3</strain>
    </source>
</reference>
<evidence type="ECO:0000313" key="3">
    <source>
        <dbReference type="Proteomes" id="UP000320813"/>
    </source>
</evidence>
<organism evidence="2 3">
    <name type="scientific">Candidatus Acidulodesulfobacterium ferriphilum</name>
    <dbReference type="NCBI Taxonomy" id="2597223"/>
    <lineage>
        <taxon>Bacteria</taxon>
        <taxon>Deltaproteobacteria</taxon>
        <taxon>Candidatus Acidulodesulfobacterales</taxon>
        <taxon>Candidatus Acidulodesulfobacterium</taxon>
    </lineage>
</organism>
<dbReference type="SUPFAM" id="SSF54523">
    <property type="entry name" value="Pili subunits"/>
    <property type="match status" value="1"/>
</dbReference>
<evidence type="ECO:0000256" key="1">
    <source>
        <dbReference type="SAM" id="Phobius"/>
    </source>
</evidence>
<dbReference type="InterPro" id="IPR045584">
    <property type="entry name" value="Pilin-like"/>
</dbReference>
<keyword evidence="1" id="KW-1133">Transmembrane helix</keyword>
<dbReference type="EMBL" id="SGBD01000002">
    <property type="protein sequence ID" value="RZD14449.1"/>
    <property type="molecule type" value="Genomic_DNA"/>
</dbReference>
<protein>
    <submittedName>
        <fullName evidence="2">Type II secretion system protein</fullName>
    </submittedName>
</protein>
<comment type="caution">
    <text evidence="2">The sequence shown here is derived from an EMBL/GenBank/DDBJ whole genome shotgun (WGS) entry which is preliminary data.</text>
</comment>
<feature type="transmembrane region" description="Helical" evidence="1">
    <location>
        <begin position="21"/>
        <end position="43"/>
    </location>
</feature>
<dbReference type="InterPro" id="IPR012902">
    <property type="entry name" value="N_methyl_site"/>
</dbReference>
<name>A0A519BAZ4_9DELT</name>
<dbReference type="Proteomes" id="UP000320813">
    <property type="component" value="Unassembled WGS sequence"/>
</dbReference>